<name>A0A3G9G7C0_9CAUL</name>
<proteinExistence type="predicted"/>
<keyword evidence="1" id="KW-0732">Signal</keyword>
<accession>A0A3G9G7C0</accession>
<sequence>MTLKTAPWLVSGLLSLVITGGAAAQEAAPRLTVMTYNVENFFDAEDDPRTPNGSSNEVINTPAWVSAKAANVARVIQRFDFGRGPDVLVLTEVESQASLEAIKGALNNAGAAYVTAVLLDADPNRPAPKPDQRGIKVALLSKLPLANGFTPKSFPVDLTKASDCKSRDGSAGTTRDLLQVDLALQDGKTLTLFGGHLPSGGNPRVCREIAAQTIAALAAKLPQSHVILAAGDFNFNCAPEERKGLAAAFTGWVLPAQLDNVCRGNGSQFYGREKTWSYLDVITQKASGASQDWAIDPKTFRTVLTDTEQLQWDDRDQVMRPKAFRFNAETGEGSGTSDHWPIAIDLVRGGK</sequence>
<keyword evidence="3" id="KW-0614">Plasmid</keyword>
<dbReference type="SUPFAM" id="SSF56219">
    <property type="entry name" value="DNase I-like"/>
    <property type="match status" value="1"/>
</dbReference>
<gene>
    <name evidence="3" type="ORF">EM6_3298</name>
</gene>
<dbReference type="RefSeq" id="WP_126424283.1">
    <property type="nucleotide sequence ID" value="NZ_AP018829.1"/>
</dbReference>
<geneLocation type="plasmid" evidence="4">
    <name>pasem-1 dna</name>
</geneLocation>
<protein>
    <recommendedName>
        <fullName evidence="2">Endonuclease/exonuclease/phosphatase domain-containing protein</fullName>
    </recommendedName>
</protein>
<dbReference type="Pfam" id="PF19580">
    <property type="entry name" value="Exo_endo_phos_3"/>
    <property type="match status" value="1"/>
</dbReference>
<evidence type="ECO:0000313" key="4">
    <source>
        <dbReference type="Proteomes" id="UP000278756"/>
    </source>
</evidence>
<reference evidence="4" key="1">
    <citation type="journal article" date="2017" name="Biotechnol. Biofuels">
        <title>Evaluation of environmental bacterial communities as a factor affecting the growth of duckweed Lemna minor.</title>
        <authorList>
            <person name="Ishizawa H."/>
            <person name="Kuroda M."/>
            <person name="Morikawa M."/>
            <person name="Ike M."/>
        </authorList>
    </citation>
    <scope>NUCLEOTIDE SEQUENCE [LARGE SCALE GENOMIC DNA]</scope>
    <source>
        <strain evidence="4">M6</strain>
    </source>
</reference>
<dbReference type="InterPro" id="IPR036691">
    <property type="entry name" value="Endo/exonu/phosph_ase_sf"/>
</dbReference>
<evidence type="ECO:0000313" key="3">
    <source>
        <dbReference type="EMBL" id="BBF82657.1"/>
    </source>
</evidence>
<dbReference type="Gene3D" id="3.60.10.10">
    <property type="entry name" value="Endonuclease/exonuclease/phosphatase"/>
    <property type="match status" value="1"/>
</dbReference>
<dbReference type="EMBL" id="AP018829">
    <property type="protein sequence ID" value="BBF82657.1"/>
    <property type="molecule type" value="Genomic_DNA"/>
</dbReference>
<evidence type="ECO:0000259" key="2">
    <source>
        <dbReference type="Pfam" id="PF19580"/>
    </source>
</evidence>
<dbReference type="OrthoDB" id="1398885at2"/>
<dbReference type="AlphaFoldDB" id="A0A3G9G7C0"/>
<dbReference type="Proteomes" id="UP000278756">
    <property type="component" value="Plasmid pASEM-1"/>
</dbReference>
<organism evidence="3 4">
    <name type="scientific">Asticcacaulis excentricus</name>
    <dbReference type="NCBI Taxonomy" id="78587"/>
    <lineage>
        <taxon>Bacteria</taxon>
        <taxon>Pseudomonadati</taxon>
        <taxon>Pseudomonadota</taxon>
        <taxon>Alphaproteobacteria</taxon>
        <taxon>Caulobacterales</taxon>
        <taxon>Caulobacteraceae</taxon>
        <taxon>Asticcacaulis</taxon>
    </lineage>
</organism>
<feature type="chain" id="PRO_5018258023" description="Endonuclease/exonuclease/phosphatase domain-containing protein" evidence="1">
    <location>
        <begin position="25"/>
        <end position="351"/>
    </location>
</feature>
<reference evidence="4" key="2">
    <citation type="journal article" date="2017" name="Plant Physiol. Biochem.">
        <title>Differential oxidative and antioxidative response of duckweed Lemna minor toward plant growth promoting/inhibiting bacteria.</title>
        <authorList>
            <person name="Ishizawa H."/>
            <person name="Kuroda M."/>
            <person name="Morikawa M."/>
            <person name="Ike M."/>
        </authorList>
    </citation>
    <scope>NUCLEOTIDE SEQUENCE [LARGE SCALE GENOMIC DNA]</scope>
    <source>
        <strain evidence="4">M6</strain>
    </source>
</reference>
<dbReference type="InterPro" id="IPR005135">
    <property type="entry name" value="Endo/exonuclease/phosphatase"/>
</dbReference>
<dbReference type="GO" id="GO:0003824">
    <property type="term" value="F:catalytic activity"/>
    <property type="evidence" value="ECO:0007669"/>
    <property type="project" value="InterPro"/>
</dbReference>
<feature type="domain" description="Endonuclease/exonuclease/phosphatase" evidence="2">
    <location>
        <begin position="32"/>
        <end position="346"/>
    </location>
</feature>
<feature type="signal peptide" evidence="1">
    <location>
        <begin position="1"/>
        <end position="24"/>
    </location>
</feature>
<evidence type="ECO:0000256" key="1">
    <source>
        <dbReference type="SAM" id="SignalP"/>
    </source>
</evidence>